<dbReference type="InterPro" id="IPR012645">
    <property type="entry name" value="CHP02301"/>
</dbReference>
<dbReference type="STRING" id="582899.Hden_1988"/>
<accession>D8JPQ5</accession>
<evidence type="ECO:0000313" key="1">
    <source>
        <dbReference type="EMBL" id="ADJ23789.1"/>
    </source>
</evidence>
<evidence type="ECO:0000313" key="2">
    <source>
        <dbReference type="Proteomes" id="UP000002033"/>
    </source>
</evidence>
<sequence length="154" mass="16674">MPPSAGPESDLSAIAMQRSVRKAPLGGTCRNAVLAVLLAFGTLGLTANAATAAPDVKPYDDRLLRLSEILGAIHYLRELCGANEGQYWRDRMRDLMDAEGSSALRRAKLTRAFNQGYRSYSRTYNTCSPSAQTAITRFLSEGSSLSEGLLKAFP</sequence>
<keyword evidence="2" id="KW-1185">Reference proteome</keyword>
<reference evidence="2" key="1">
    <citation type="journal article" date="2011" name="J. Bacteriol.">
        <title>Genome sequences of eight morphologically diverse alphaproteobacteria.</title>
        <authorList>
            <consortium name="US DOE Joint Genome Institute"/>
            <person name="Brown P.J."/>
            <person name="Kysela D.T."/>
            <person name="Buechlein A."/>
            <person name="Hemmerich C."/>
            <person name="Brun Y.V."/>
        </authorList>
    </citation>
    <scope>NUCLEOTIDE SEQUENCE [LARGE SCALE GENOMIC DNA]</scope>
    <source>
        <strain evidence="2">ATCC 51888 / DSM 1869 / NCIB 11706 / TK 0415</strain>
    </source>
</reference>
<name>D8JPQ5_HYPDA</name>
<dbReference type="NCBIfam" id="TIGR02301">
    <property type="entry name" value="TIGR02301 family protein"/>
    <property type="match status" value="1"/>
</dbReference>
<evidence type="ECO:0008006" key="3">
    <source>
        <dbReference type="Google" id="ProtNLM"/>
    </source>
</evidence>
<dbReference type="Pfam" id="PF09539">
    <property type="entry name" value="DUF2385"/>
    <property type="match status" value="1"/>
</dbReference>
<proteinExistence type="predicted"/>
<dbReference type="KEGG" id="hdn:Hden_1988"/>
<dbReference type="AlphaFoldDB" id="D8JPQ5"/>
<protein>
    <recommendedName>
        <fullName evidence="3">TIGR02301 family protein</fullName>
    </recommendedName>
</protein>
<dbReference type="Proteomes" id="UP000002033">
    <property type="component" value="Chromosome"/>
</dbReference>
<dbReference type="HOGENOM" id="CLU_118542_0_0_5"/>
<dbReference type="EMBL" id="CP002083">
    <property type="protein sequence ID" value="ADJ23789.1"/>
    <property type="molecule type" value="Genomic_DNA"/>
</dbReference>
<dbReference type="eggNOG" id="COG5451">
    <property type="taxonomic scope" value="Bacteria"/>
</dbReference>
<organism evidence="1 2">
    <name type="scientific">Hyphomicrobium denitrificans (strain ATCC 51888 / DSM 1869 / NCIMB 11706 / TK 0415)</name>
    <dbReference type="NCBI Taxonomy" id="582899"/>
    <lineage>
        <taxon>Bacteria</taxon>
        <taxon>Pseudomonadati</taxon>
        <taxon>Pseudomonadota</taxon>
        <taxon>Alphaproteobacteria</taxon>
        <taxon>Hyphomicrobiales</taxon>
        <taxon>Hyphomicrobiaceae</taxon>
        <taxon>Hyphomicrobium</taxon>
    </lineage>
</organism>
<gene>
    <name evidence="1" type="ordered locus">Hden_1988</name>
</gene>